<evidence type="ECO:0000259" key="3">
    <source>
        <dbReference type="PROSITE" id="PS50943"/>
    </source>
</evidence>
<evidence type="ECO:0000313" key="4">
    <source>
        <dbReference type="EMBL" id="MBE5920863.1"/>
    </source>
</evidence>
<dbReference type="Pfam" id="PF01381">
    <property type="entry name" value="HTH_3"/>
    <property type="match status" value="1"/>
</dbReference>
<dbReference type="GO" id="GO:0003677">
    <property type="term" value="F:DNA binding"/>
    <property type="evidence" value="ECO:0007669"/>
    <property type="project" value="UniProtKB-KW"/>
</dbReference>
<evidence type="ECO:0000256" key="2">
    <source>
        <dbReference type="SAM" id="Phobius"/>
    </source>
</evidence>
<dbReference type="Gene3D" id="1.10.260.40">
    <property type="entry name" value="lambda repressor-like DNA-binding domains"/>
    <property type="match status" value="1"/>
</dbReference>
<feature type="transmembrane region" description="Helical" evidence="2">
    <location>
        <begin position="169"/>
        <end position="192"/>
    </location>
</feature>
<name>A0A927UDD4_9FIRM</name>
<keyword evidence="2" id="KW-1133">Transmembrane helix</keyword>
<dbReference type="EMBL" id="SVER01000057">
    <property type="protein sequence ID" value="MBE5920863.1"/>
    <property type="molecule type" value="Genomic_DNA"/>
</dbReference>
<dbReference type="InterPro" id="IPR001387">
    <property type="entry name" value="Cro/C1-type_HTH"/>
</dbReference>
<gene>
    <name evidence="4" type="ORF">E7272_13620</name>
</gene>
<feature type="transmembrane region" description="Helical" evidence="2">
    <location>
        <begin position="98"/>
        <end position="116"/>
    </location>
</feature>
<evidence type="ECO:0000256" key="1">
    <source>
        <dbReference type="ARBA" id="ARBA00023125"/>
    </source>
</evidence>
<reference evidence="4" key="1">
    <citation type="submission" date="2019-04" db="EMBL/GenBank/DDBJ databases">
        <title>Evolution of Biomass-Degrading Anaerobic Consortia Revealed by Metagenomics.</title>
        <authorList>
            <person name="Peng X."/>
        </authorList>
    </citation>
    <scope>NUCLEOTIDE SEQUENCE</scope>
    <source>
        <strain evidence="4">SIG311</strain>
    </source>
</reference>
<comment type="caution">
    <text evidence="4">The sequence shown here is derived from an EMBL/GenBank/DDBJ whole genome shotgun (WGS) entry which is preliminary data.</text>
</comment>
<keyword evidence="2" id="KW-0812">Transmembrane</keyword>
<accession>A0A927UDD4</accession>
<dbReference type="SMART" id="SM00530">
    <property type="entry name" value="HTH_XRE"/>
    <property type="match status" value="1"/>
</dbReference>
<feature type="domain" description="HTH cro/C1-type" evidence="3">
    <location>
        <begin position="10"/>
        <end position="64"/>
    </location>
</feature>
<dbReference type="CDD" id="cd00093">
    <property type="entry name" value="HTH_XRE"/>
    <property type="match status" value="1"/>
</dbReference>
<dbReference type="PROSITE" id="PS50943">
    <property type="entry name" value="HTH_CROC1"/>
    <property type="match status" value="1"/>
</dbReference>
<dbReference type="PANTHER" id="PTHR46558">
    <property type="entry name" value="TRACRIPTIONAL REGULATORY PROTEIN-RELATED-RELATED"/>
    <property type="match status" value="1"/>
</dbReference>
<dbReference type="InterPro" id="IPR010982">
    <property type="entry name" value="Lambda_DNA-bd_dom_sf"/>
</dbReference>
<dbReference type="SUPFAM" id="SSF47413">
    <property type="entry name" value="lambda repressor-like DNA-binding domains"/>
    <property type="match status" value="1"/>
</dbReference>
<dbReference type="Proteomes" id="UP000766246">
    <property type="component" value="Unassembled WGS sequence"/>
</dbReference>
<sequence length="388" mass="43900">MDQIKIGKFLRELRNEKGITQEKLGEILGVAGRTVSRWETGFNLPDISLLVMLADFYDVDVREIIDGERKQEFSEDEKTATEAVADYATIDKSKTLGMVRWLGIIGTILMLALFAMQCKSYEVTAFKTVSLVVTFVAFSAMFVMTLYVNDKLEQIVKNKTVINAIKISAIVIGGVCIRYLFMIILMLLYIVISMFDESDKPVSGIDNYDKAVLVSENHSDLDSYFKVFPDDTANMVEATYVSKLPSNLVGTTGYTILEATYSKDDYEKELERLSDISLTIENGRVDSDEKITQDIMYDESMYAYPAYIAADGNCGTYEYALLDESECKIIYVLVKYISETDIEEINAMGNYLKADTAEYEEAGIETWKKFSIYSYQFPGTKELSGYEE</sequence>
<evidence type="ECO:0000313" key="5">
    <source>
        <dbReference type="Proteomes" id="UP000766246"/>
    </source>
</evidence>
<dbReference type="PANTHER" id="PTHR46558:SF11">
    <property type="entry name" value="HTH-TYPE TRANSCRIPTIONAL REGULATOR XRE"/>
    <property type="match status" value="1"/>
</dbReference>
<organism evidence="4 5">
    <name type="scientific">Pseudobutyrivibrio ruminis</name>
    <dbReference type="NCBI Taxonomy" id="46206"/>
    <lineage>
        <taxon>Bacteria</taxon>
        <taxon>Bacillati</taxon>
        <taxon>Bacillota</taxon>
        <taxon>Clostridia</taxon>
        <taxon>Lachnospirales</taxon>
        <taxon>Lachnospiraceae</taxon>
        <taxon>Pseudobutyrivibrio</taxon>
    </lineage>
</organism>
<protein>
    <submittedName>
        <fullName evidence="4">Helix-turn-helix transcriptional regulator</fullName>
    </submittedName>
</protein>
<dbReference type="AlphaFoldDB" id="A0A927UDD4"/>
<proteinExistence type="predicted"/>
<keyword evidence="2" id="KW-0472">Membrane</keyword>
<feature type="transmembrane region" description="Helical" evidence="2">
    <location>
        <begin position="128"/>
        <end position="148"/>
    </location>
</feature>
<keyword evidence="1" id="KW-0238">DNA-binding</keyword>